<gene>
    <name evidence="5" type="ORF">EZ242_11675</name>
</gene>
<dbReference type="InterPro" id="IPR011711">
    <property type="entry name" value="GntR_C"/>
</dbReference>
<evidence type="ECO:0000256" key="1">
    <source>
        <dbReference type="ARBA" id="ARBA00023015"/>
    </source>
</evidence>
<dbReference type="InterPro" id="IPR008920">
    <property type="entry name" value="TF_FadR/GntR_C"/>
</dbReference>
<dbReference type="PANTHER" id="PTHR43537">
    <property type="entry name" value="TRANSCRIPTIONAL REGULATOR, GNTR FAMILY"/>
    <property type="match status" value="1"/>
</dbReference>
<keyword evidence="2" id="KW-0238">DNA-binding</keyword>
<evidence type="ECO:0000256" key="3">
    <source>
        <dbReference type="ARBA" id="ARBA00023163"/>
    </source>
</evidence>
<protein>
    <submittedName>
        <fullName evidence="5">GntR family transcriptional regulator</fullName>
    </submittedName>
</protein>
<dbReference type="EMBL" id="SMLL01000004">
    <property type="protein sequence ID" value="TFY99788.1"/>
    <property type="molecule type" value="Genomic_DNA"/>
</dbReference>
<dbReference type="PROSITE" id="PS50949">
    <property type="entry name" value="HTH_GNTR"/>
    <property type="match status" value="1"/>
</dbReference>
<dbReference type="Gene3D" id="1.10.10.10">
    <property type="entry name" value="Winged helix-like DNA-binding domain superfamily/Winged helix DNA-binding domain"/>
    <property type="match status" value="1"/>
</dbReference>
<dbReference type="Pfam" id="PF00392">
    <property type="entry name" value="GntR"/>
    <property type="match status" value="1"/>
</dbReference>
<name>A0A4Z0BPA3_9BURK</name>
<dbReference type="InterPro" id="IPR000524">
    <property type="entry name" value="Tscrpt_reg_HTH_GntR"/>
</dbReference>
<dbReference type="InterPro" id="IPR036388">
    <property type="entry name" value="WH-like_DNA-bd_sf"/>
</dbReference>
<organism evidence="5 6">
    <name type="scientific">Ramlibacter rhizophilus</name>
    <dbReference type="NCBI Taxonomy" id="1781167"/>
    <lineage>
        <taxon>Bacteria</taxon>
        <taxon>Pseudomonadati</taxon>
        <taxon>Pseudomonadota</taxon>
        <taxon>Betaproteobacteria</taxon>
        <taxon>Burkholderiales</taxon>
        <taxon>Comamonadaceae</taxon>
        <taxon>Ramlibacter</taxon>
    </lineage>
</organism>
<dbReference type="SMART" id="SM00345">
    <property type="entry name" value="HTH_GNTR"/>
    <property type="match status" value="1"/>
</dbReference>
<dbReference type="OrthoDB" id="9799812at2"/>
<feature type="domain" description="HTH gntR-type" evidence="4">
    <location>
        <begin position="9"/>
        <end position="76"/>
    </location>
</feature>
<keyword evidence="6" id="KW-1185">Reference proteome</keyword>
<evidence type="ECO:0000313" key="6">
    <source>
        <dbReference type="Proteomes" id="UP000297564"/>
    </source>
</evidence>
<dbReference type="PANTHER" id="PTHR43537:SF20">
    <property type="entry name" value="HTH-TYPE TRANSCRIPTIONAL REPRESSOR GLAR"/>
    <property type="match status" value="1"/>
</dbReference>
<evidence type="ECO:0000313" key="5">
    <source>
        <dbReference type="EMBL" id="TFY99788.1"/>
    </source>
</evidence>
<comment type="caution">
    <text evidence="5">The sequence shown here is derived from an EMBL/GenBank/DDBJ whole genome shotgun (WGS) entry which is preliminary data.</text>
</comment>
<dbReference type="SMART" id="SM00895">
    <property type="entry name" value="FCD"/>
    <property type="match status" value="1"/>
</dbReference>
<dbReference type="Gene3D" id="1.20.120.530">
    <property type="entry name" value="GntR ligand-binding domain-like"/>
    <property type="match status" value="1"/>
</dbReference>
<evidence type="ECO:0000259" key="4">
    <source>
        <dbReference type="PROSITE" id="PS50949"/>
    </source>
</evidence>
<dbReference type="RefSeq" id="WP_135285331.1">
    <property type="nucleotide sequence ID" value="NZ_SMLL01000004.1"/>
</dbReference>
<keyword evidence="1" id="KW-0805">Transcription regulation</keyword>
<dbReference type="AlphaFoldDB" id="A0A4Z0BPA3"/>
<dbReference type="GO" id="GO:0003700">
    <property type="term" value="F:DNA-binding transcription factor activity"/>
    <property type="evidence" value="ECO:0007669"/>
    <property type="project" value="InterPro"/>
</dbReference>
<proteinExistence type="predicted"/>
<dbReference type="Proteomes" id="UP000297564">
    <property type="component" value="Unassembled WGS sequence"/>
</dbReference>
<dbReference type="InterPro" id="IPR036390">
    <property type="entry name" value="WH_DNA-bd_sf"/>
</dbReference>
<accession>A0A4Z0BPA3</accession>
<dbReference type="GO" id="GO:0003677">
    <property type="term" value="F:DNA binding"/>
    <property type="evidence" value="ECO:0007669"/>
    <property type="project" value="UniProtKB-KW"/>
</dbReference>
<dbReference type="Pfam" id="PF07729">
    <property type="entry name" value="FCD"/>
    <property type="match status" value="1"/>
</dbReference>
<sequence>MDTPGEDPRTLIETTYERLRNDIMGGRLTPGTKLRVEHLKSGYEVSSGTLREALSLLVSDALVESEGRRGFHVASMSLADLEDITRTRVLIECEALRESMRHGTAVWRAQVTESFEQLSQAAARLGSGTSFEVWEMRNMAFHEALVSACPSRWLRHFRAMLYQHSVRYRRLSVPVQPQTHRGVESRSASAPVRAHQEHQAIFDAVMADDPQRATAALGWHIYLSITRIKALGLLSDGSAEA</sequence>
<evidence type="ECO:0000256" key="2">
    <source>
        <dbReference type="ARBA" id="ARBA00023125"/>
    </source>
</evidence>
<keyword evidence="3" id="KW-0804">Transcription</keyword>
<dbReference type="SUPFAM" id="SSF46785">
    <property type="entry name" value="Winged helix' DNA-binding domain"/>
    <property type="match status" value="1"/>
</dbReference>
<dbReference type="SUPFAM" id="SSF48008">
    <property type="entry name" value="GntR ligand-binding domain-like"/>
    <property type="match status" value="1"/>
</dbReference>
<reference evidence="5 6" key="1">
    <citation type="submission" date="2019-03" db="EMBL/GenBank/DDBJ databases">
        <title>Ramlibacter rhizophilus CCTCC AB2015357, whole genome shotgun sequence.</title>
        <authorList>
            <person name="Zhang X."/>
            <person name="Feng G."/>
            <person name="Zhu H."/>
        </authorList>
    </citation>
    <scope>NUCLEOTIDE SEQUENCE [LARGE SCALE GENOMIC DNA]</scope>
    <source>
        <strain evidence="5 6">CCTCC AB2015357</strain>
    </source>
</reference>